<dbReference type="Pfam" id="PF06486">
    <property type="entry name" value="DUF1093"/>
    <property type="match status" value="1"/>
</dbReference>
<evidence type="ECO:0000313" key="2">
    <source>
        <dbReference type="EMBL" id="TWL22279.1"/>
    </source>
</evidence>
<dbReference type="NCBIfam" id="TIGR01655">
    <property type="entry name" value="yxeA_fam"/>
    <property type="match status" value="1"/>
</dbReference>
<evidence type="ECO:0000313" key="4">
    <source>
        <dbReference type="Proteomes" id="UP000595038"/>
    </source>
</evidence>
<reference evidence="2 3" key="1">
    <citation type="submission" date="2019-06" db="EMBL/GenBank/DDBJ databases">
        <title>Genome sequence analysis of &gt;100 Bacillus licheniformis strains suggests intrinsic resistance to this species.</title>
        <authorList>
            <person name="Wels M."/>
            <person name="Siezen R.J."/>
            <person name="Johansen E."/>
            <person name="Stuer-Lauridsen B."/>
            <person name="Bjerre K."/>
            <person name="Nielsen B.K.K."/>
        </authorList>
    </citation>
    <scope>NUCLEOTIDE SEQUENCE [LARGE SCALE GENOMIC DNA]</scope>
    <source>
        <strain evidence="2 3">BAC-16736</strain>
    </source>
</reference>
<dbReference type="InterPro" id="IPR036166">
    <property type="entry name" value="YxeA-like_sf"/>
</dbReference>
<sequence>MKNHIPWISLMIIFAAFLSGCNLNRVGTDEYYVHITGNGEEDTSKFDDGEEYSVFKYELAGFDEDGQEKTMEFTADKNLRIGAFLRLFYSENKGVKSWEEVDKDDIPAKAKEQLGVKN</sequence>
<evidence type="ECO:0000313" key="1">
    <source>
        <dbReference type="EMBL" id="QPR71444.1"/>
    </source>
</evidence>
<dbReference type="PROSITE" id="PS51257">
    <property type="entry name" value="PROKAR_LIPOPROTEIN"/>
    <property type="match status" value="1"/>
</dbReference>
<dbReference type="PANTHER" id="PTHR36433">
    <property type="entry name" value="HYPOTHETICAL CYTOSOLIC PROTEIN"/>
    <property type="match status" value="1"/>
</dbReference>
<dbReference type="PANTHER" id="PTHR36433:SF2">
    <property type="entry name" value="YXEA FAMILY PROTEIN"/>
    <property type="match status" value="1"/>
</dbReference>
<organism evidence="2 3">
    <name type="scientific">Bacillus licheniformis</name>
    <dbReference type="NCBI Taxonomy" id="1402"/>
    <lineage>
        <taxon>Bacteria</taxon>
        <taxon>Bacillati</taxon>
        <taxon>Bacillota</taxon>
        <taxon>Bacilli</taxon>
        <taxon>Bacillales</taxon>
        <taxon>Bacillaceae</taxon>
        <taxon>Bacillus</taxon>
    </lineage>
</organism>
<dbReference type="InterPro" id="IPR006542">
    <property type="entry name" value="DUF1093"/>
</dbReference>
<accession>A0A415JFG0</accession>
<dbReference type="AlphaFoldDB" id="A0A415JFG0"/>
<proteinExistence type="predicted"/>
<dbReference type="OMA" id="KNANHIG"/>
<reference evidence="1 4" key="2">
    <citation type="submission" date="2020-12" db="EMBL/GenBank/DDBJ databases">
        <title>FDA dAtabase for Regulatory Grade micrObial Sequences (FDA-ARGOS): Supporting development and validation of Infectious Disease Dx tests.</title>
        <authorList>
            <person name="Nelson B."/>
            <person name="Plummer A."/>
            <person name="Tallon L."/>
            <person name="Sadzewicz L."/>
            <person name="Zhao X."/>
            <person name="Boylan J."/>
            <person name="Ott S."/>
            <person name="Bowen H."/>
            <person name="Vavikolanu K."/>
            <person name="Mehta A."/>
            <person name="Aluvathingal J."/>
            <person name="Nadendla S."/>
            <person name="Myers T."/>
            <person name="Yan Y."/>
            <person name="Sichtig H."/>
        </authorList>
    </citation>
    <scope>NUCLEOTIDE SEQUENCE [LARGE SCALE GENOMIC DNA]</scope>
    <source>
        <strain evidence="1 4">FDAARGOS_923</strain>
    </source>
</reference>
<dbReference type="EMBL" id="CP065647">
    <property type="protein sequence ID" value="QPR71444.1"/>
    <property type="molecule type" value="Genomic_DNA"/>
</dbReference>
<gene>
    <name evidence="2" type="ORF">CHCC16736_3748</name>
    <name evidence="1" type="ORF">I6G80_16610</name>
</gene>
<name>A0A415JFG0_BACLI</name>
<dbReference type="Proteomes" id="UP000595038">
    <property type="component" value="Chromosome"/>
</dbReference>
<protein>
    <submittedName>
        <fullName evidence="1">YxeA family protein</fullName>
    </submittedName>
</protein>
<dbReference type="Gene3D" id="2.40.50.480">
    <property type="match status" value="1"/>
</dbReference>
<evidence type="ECO:0000313" key="3">
    <source>
        <dbReference type="Proteomes" id="UP000435910"/>
    </source>
</evidence>
<dbReference type="EMBL" id="NILC01000029">
    <property type="protein sequence ID" value="TWL22279.1"/>
    <property type="molecule type" value="Genomic_DNA"/>
</dbReference>
<dbReference type="Proteomes" id="UP000435910">
    <property type="component" value="Unassembled WGS sequence"/>
</dbReference>
<dbReference type="SUPFAM" id="SSF159121">
    <property type="entry name" value="BC4932-like"/>
    <property type="match status" value="1"/>
</dbReference>